<organism evidence="1 2">
    <name type="scientific">Bacillus fungorum</name>
    <dbReference type="NCBI Taxonomy" id="2039284"/>
    <lineage>
        <taxon>Bacteria</taxon>
        <taxon>Bacillati</taxon>
        <taxon>Bacillota</taxon>
        <taxon>Bacilli</taxon>
        <taxon>Bacillales</taxon>
        <taxon>Bacillaceae</taxon>
        <taxon>Bacillus</taxon>
    </lineage>
</organism>
<comment type="caution">
    <text evidence="1">The sequence shown here is derived from an EMBL/GenBank/DDBJ whole genome shotgun (WGS) entry which is preliminary data.</text>
</comment>
<protein>
    <submittedName>
        <fullName evidence="1">Uncharacterized protein</fullName>
    </submittedName>
</protein>
<dbReference type="AlphaFoldDB" id="A0A2G6Q6I5"/>
<evidence type="ECO:0000313" key="1">
    <source>
        <dbReference type="EMBL" id="PIE92020.1"/>
    </source>
</evidence>
<accession>A0A2G6Q6I5</accession>
<gene>
    <name evidence="1" type="ORF">CO726_28895</name>
</gene>
<sequence length="66" mass="7910">MRLHVVKVIRKKKIDEERKKSVFTQNSNVIFNSSFLADNAARKEMQRERIMSLNLMMKQTILHKLH</sequence>
<dbReference type="EMBL" id="NWUW01000049">
    <property type="protein sequence ID" value="PIE92020.1"/>
    <property type="molecule type" value="Genomic_DNA"/>
</dbReference>
<dbReference type="Proteomes" id="UP000228484">
    <property type="component" value="Unassembled WGS sequence"/>
</dbReference>
<name>A0A2G6Q6I5_9BACI</name>
<reference evidence="1 2" key="1">
    <citation type="submission" date="2017-09" db="EMBL/GenBank/DDBJ databases">
        <title>Biocontrol bacteria screening and application from spent mushroom substrate.</title>
        <authorList>
            <person name="Sun X."/>
        </authorList>
    </citation>
    <scope>NUCLEOTIDE SEQUENCE [LARGE SCALE GENOMIC DNA]</scope>
    <source>
        <strain evidence="1 2">100374</strain>
    </source>
</reference>
<evidence type="ECO:0000313" key="2">
    <source>
        <dbReference type="Proteomes" id="UP000228484"/>
    </source>
</evidence>
<proteinExistence type="predicted"/>
<keyword evidence="2" id="KW-1185">Reference proteome</keyword>